<dbReference type="Gene3D" id="1.10.1080.10">
    <property type="entry name" value="Glutathione Synthetase, Chain A, domain 3"/>
    <property type="match status" value="1"/>
</dbReference>
<feature type="binding site" evidence="10">
    <location>
        <position position="342"/>
    </location>
    <ligand>
        <name>ATP</name>
        <dbReference type="ChEBI" id="CHEBI:30616"/>
    </ligand>
</feature>
<feature type="binding site" evidence="10">
    <location>
        <position position="501"/>
    </location>
    <ligand>
        <name>ATP</name>
        <dbReference type="ChEBI" id="CHEBI:30616"/>
    </ligand>
</feature>
<evidence type="ECO:0000313" key="15">
    <source>
        <dbReference type="Proteomes" id="UP000308199"/>
    </source>
</evidence>
<dbReference type="NCBIfam" id="TIGR01986">
    <property type="entry name" value="glut_syn_euk"/>
    <property type="match status" value="1"/>
</dbReference>
<evidence type="ECO:0000256" key="2">
    <source>
        <dbReference type="ARBA" id="ARBA00010385"/>
    </source>
</evidence>
<dbReference type="EC" id="6.3.2.3" evidence="9"/>
<feature type="binding site" evidence="12">
    <location>
        <begin position="243"/>
        <end position="245"/>
    </location>
    <ligand>
        <name>substrate</name>
    </ligand>
</feature>
<dbReference type="AlphaFoldDB" id="A0A4V3XDB0"/>
<feature type="binding site" evidence="11">
    <location>
        <position position="413"/>
    </location>
    <ligand>
        <name>Mg(2+)</name>
        <dbReference type="ChEBI" id="CHEBI:18420"/>
    </ligand>
</feature>
<evidence type="ECO:0000256" key="11">
    <source>
        <dbReference type="PIRSR" id="PIRSR001558-2"/>
    </source>
</evidence>
<dbReference type="Gene3D" id="3.30.1490.50">
    <property type="match status" value="1"/>
</dbReference>
<keyword evidence="5 9" id="KW-0479">Metal-binding</keyword>
<dbReference type="PANTHER" id="PTHR11130">
    <property type="entry name" value="GLUTATHIONE SYNTHETASE"/>
    <property type="match status" value="1"/>
</dbReference>
<dbReference type="InterPro" id="IPR037013">
    <property type="entry name" value="GSH-S_sub-bd_sf"/>
</dbReference>
<evidence type="ECO:0000256" key="9">
    <source>
        <dbReference type="PIRNR" id="PIRNR001558"/>
    </source>
</evidence>
<feature type="binding site" evidence="10">
    <location>
        <position position="499"/>
    </location>
    <ligand>
        <name>substrate</name>
    </ligand>
</feature>
<feature type="binding site" evidence="11">
    <location>
        <position position="168"/>
    </location>
    <ligand>
        <name>Mg(2+)</name>
        <dbReference type="ChEBI" id="CHEBI:18420"/>
    </ligand>
</feature>
<evidence type="ECO:0000256" key="3">
    <source>
        <dbReference type="ARBA" id="ARBA00022598"/>
    </source>
</evidence>
<feature type="domain" description="Glutathione synthase substrate-binding" evidence="13">
    <location>
        <begin position="234"/>
        <end position="339"/>
    </location>
</feature>
<feature type="binding site" evidence="10">
    <location>
        <position position="147"/>
    </location>
    <ligand>
        <name>substrate</name>
    </ligand>
</feature>
<proteinExistence type="inferred from homology"/>
<keyword evidence="6 9" id="KW-0547">Nucleotide-binding</keyword>
<comment type="caution">
    <text evidence="14">The sequence shown here is derived from an EMBL/GenBank/DDBJ whole genome shotgun (WGS) entry which is preliminary data.</text>
</comment>
<dbReference type="InterPro" id="IPR014049">
    <property type="entry name" value="Glutathione_synthase_N_euk"/>
</dbReference>
<dbReference type="Proteomes" id="UP000308199">
    <property type="component" value="Unassembled WGS sequence"/>
</dbReference>
<evidence type="ECO:0000256" key="12">
    <source>
        <dbReference type="PIRSR" id="PIRSR001558-3"/>
    </source>
</evidence>
<feature type="binding site" evidence="10">
    <location>
        <begin position="409"/>
        <end position="418"/>
    </location>
    <ligand>
        <name>ATP</name>
        <dbReference type="ChEBI" id="CHEBI:30616"/>
    </ligand>
</feature>
<accession>A0A4V3XDB0</accession>
<evidence type="ECO:0000256" key="7">
    <source>
        <dbReference type="ARBA" id="ARBA00022840"/>
    </source>
</evidence>
<dbReference type="PANTHER" id="PTHR11130:SF0">
    <property type="entry name" value="GLUTATHIONE SYNTHETASE"/>
    <property type="match status" value="1"/>
</dbReference>
<feature type="binding site" evidence="12">
    <location>
        <begin position="510"/>
        <end position="511"/>
    </location>
    <ligand>
        <name>substrate</name>
    </ligand>
</feature>
<evidence type="ECO:0000256" key="5">
    <source>
        <dbReference type="ARBA" id="ARBA00022723"/>
    </source>
</evidence>
<feature type="binding site" evidence="10">
    <location>
        <position position="168"/>
    </location>
    <ligand>
        <name>ATP</name>
        <dbReference type="ChEBI" id="CHEBI:30616"/>
    </ligand>
</feature>
<keyword evidence="4 9" id="KW-0317">Glutathione biosynthesis</keyword>
<sequence>MRVRVVVDLDDQSGMAEPFVFSNWPPAIDEEQRNKLTLLATTYALSHGLLYLPPADVPPPAPTSAIHAPLALFPAPFPRKLFENVQRLQHIYNVLYARIALDTAFLDTVMGAEGVAKVDDFTRQLWQSWKRLRDEGTPEPVHLGIFRSDYLLHAPHGSDEPVSLKQVEFNTISSSFGALSERVSGLHNYLLASTNYYGCSRHLTSDNLPPNKTTSTIVEGLATAHRAYGVKGAYILFVCQANERNVFDQRLVEYELLEKHGIHVIRQTFDGLFTSAIVSADRKLTVSSPLHAPPLEIAVIYFRAGYTPVDYPTPAHYAMREALSRSRAVSCPTLALQLAGGKKVQEVLTRPGVLEKFLLPVENKGRFGPEVFSEADVAAIRASWVEMWGLDDHDGVEKARTRSSTLVLKPQREGGGNNVYRSAIPEFLDKLSREERAAWIAMALIEPPESVGGYLVRAGGADTGAKKADVVSELGVFGWALFSGREAGVEERTGGWLVRTKGRESDEGGVAVGFSVLDSVLLVD</sequence>
<dbReference type="Gene3D" id="3.40.50.1760">
    <property type="entry name" value="Glutathione synthase, substrate-binding domain superfamily, eukaryotic"/>
    <property type="match status" value="1"/>
</dbReference>
<dbReference type="EMBL" id="SGPK01000080">
    <property type="protein sequence ID" value="THH08983.1"/>
    <property type="molecule type" value="Genomic_DNA"/>
</dbReference>
<dbReference type="InterPro" id="IPR014709">
    <property type="entry name" value="Glutathione_synthase_C_euk"/>
</dbReference>
<dbReference type="GO" id="GO:0043295">
    <property type="term" value="F:glutathione binding"/>
    <property type="evidence" value="ECO:0007669"/>
    <property type="project" value="UniProtKB-UniRule"/>
</dbReference>
<dbReference type="SUPFAM" id="SSF56059">
    <property type="entry name" value="Glutathione synthetase ATP-binding domain-like"/>
    <property type="match status" value="1"/>
</dbReference>
<feature type="binding site" evidence="10">
    <location>
        <position position="507"/>
    </location>
    <ligand>
        <name>ATP</name>
        <dbReference type="ChEBI" id="CHEBI:30616"/>
    </ligand>
</feature>
<keyword evidence="7 9" id="KW-0067">ATP-binding</keyword>
<evidence type="ECO:0000313" key="14">
    <source>
        <dbReference type="EMBL" id="THH08983.1"/>
    </source>
</evidence>
<dbReference type="GO" id="GO:0005524">
    <property type="term" value="F:ATP binding"/>
    <property type="evidence" value="ECO:0007669"/>
    <property type="project" value="UniProtKB-UniRule"/>
</dbReference>
<dbReference type="Pfam" id="PF03199">
    <property type="entry name" value="GSH_synthase"/>
    <property type="match status" value="1"/>
</dbReference>
<dbReference type="GO" id="GO:0004363">
    <property type="term" value="F:glutathione synthase activity"/>
    <property type="evidence" value="ECO:0007669"/>
    <property type="project" value="UniProtKB-UniRule"/>
</dbReference>
<gene>
    <name evidence="14" type="ORF">EW145_g2339</name>
</gene>
<feature type="binding site" evidence="12">
    <location>
        <begin position="303"/>
        <end position="306"/>
    </location>
    <ligand>
        <name>substrate</name>
    </ligand>
</feature>
<comment type="catalytic activity">
    <reaction evidence="9">
        <text>gamma-L-glutamyl-L-cysteine + glycine + ATP = glutathione + ADP + phosphate + H(+)</text>
        <dbReference type="Rhea" id="RHEA:13557"/>
        <dbReference type="ChEBI" id="CHEBI:15378"/>
        <dbReference type="ChEBI" id="CHEBI:30616"/>
        <dbReference type="ChEBI" id="CHEBI:43474"/>
        <dbReference type="ChEBI" id="CHEBI:57305"/>
        <dbReference type="ChEBI" id="CHEBI:57925"/>
        <dbReference type="ChEBI" id="CHEBI:58173"/>
        <dbReference type="ChEBI" id="CHEBI:456216"/>
        <dbReference type="EC" id="6.3.2.3"/>
    </reaction>
</comment>
<evidence type="ECO:0000256" key="8">
    <source>
        <dbReference type="ARBA" id="ARBA00022842"/>
    </source>
</evidence>
<reference evidence="14 15" key="1">
    <citation type="submission" date="2019-02" db="EMBL/GenBank/DDBJ databases">
        <title>Genome sequencing of the rare red list fungi Phellinidium pouzarii.</title>
        <authorList>
            <person name="Buettner E."/>
            <person name="Kellner H."/>
        </authorList>
    </citation>
    <scope>NUCLEOTIDE SEQUENCE [LARGE SCALE GENOMIC DNA]</scope>
    <source>
        <strain evidence="14 15">DSM 108285</strain>
    </source>
</reference>
<organism evidence="14 15">
    <name type="scientific">Phellinidium pouzarii</name>
    <dbReference type="NCBI Taxonomy" id="167371"/>
    <lineage>
        <taxon>Eukaryota</taxon>
        <taxon>Fungi</taxon>
        <taxon>Dikarya</taxon>
        <taxon>Basidiomycota</taxon>
        <taxon>Agaricomycotina</taxon>
        <taxon>Agaricomycetes</taxon>
        <taxon>Hymenochaetales</taxon>
        <taxon>Hymenochaetaceae</taxon>
        <taxon>Phellinidium</taxon>
    </lineage>
</organism>
<evidence type="ECO:0000256" key="6">
    <source>
        <dbReference type="ARBA" id="ARBA00022741"/>
    </source>
</evidence>
<comment type="pathway">
    <text evidence="1 9">Sulfur metabolism; glutathione biosynthesis; glutathione from L-cysteine and L-glutamate: step 2/2.</text>
</comment>
<dbReference type="GO" id="GO:0005829">
    <property type="term" value="C:cytosol"/>
    <property type="evidence" value="ECO:0007669"/>
    <property type="project" value="TreeGrafter"/>
</dbReference>
<evidence type="ECO:0000259" key="13">
    <source>
        <dbReference type="Pfam" id="PF03199"/>
    </source>
</evidence>
<name>A0A4V3XDB0_9AGAM</name>
<feature type="binding site" evidence="10">
    <location>
        <begin position="442"/>
        <end position="445"/>
    </location>
    <ligand>
        <name>ATP</name>
        <dbReference type="ChEBI" id="CHEBI:30616"/>
    </ligand>
</feature>
<feature type="binding site" evidence="10">
    <location>
        <position position="249"/>
    </location>
    <ligand>
        <name>substrate</name>
    </ligand>
</feature>
<dbReference type="InterPro" id="IPR005615">
    <property type="entry name" value="Glutathione_synthase"/>
</dbReference>
<feature type="binding site" evidence="11">
    <location>
        <position position="170"/>
    </location>
    <ligand>
        <name>Mg(2+)</name>
        <dbReference type="ChEBI" id="CHEBI:18420"/>
    </ligand>
</feature>
<feature type="binding site" evidence="10">
    <location>
        <position position="473"/>
    </location>
    <ligand>
        <name>ATP</name>
        <dbReference type="ChEBI" id="CHEBI:30616"/>
    </ligand>
</feature>
<feature type="binding site" evidence="12">
    <location>
        <begin position="172"/>
        <end position="175"/>
    </location>
    <ligand>
        <name>substrate</name>
    </ligand>
</feature>
<dbReference type="OrthoDB" id="2020073at2759"/>
<dbReference type="InterPro" id="IPR004887">
    <property type="entry name" value="GSH_synth_subst-bd"/>
</dbReference>
<dbReference type="SUPFAM" id="SSF52440">
    <property type="entry name" value="PreATP-grasp domain"/>
    <property type="match status" value="1"/>
</dbReference>
<dbReference type="PIRSF" id="PIRSF001558">
    <property type="entry name" value="GSHase"/>
    <property type="match status" value="1"/>
</dbReference>
<keyword evidence="15" id="KW-1185">Reference proteome</keyword>
<comment type="cofactor">
    <cofactor evidence="9 11">
        <name>Mg(2+)</name>
        <dbReference type="ChEBI" id="CHEBI:18420"/>
    </cofactor>
    <text evidence="9 11">Binds 1 Mg(2+) ion per subunit.</text>
</comment>
<dbReference type="GO" id="GO:0000287">
    <property type="term" value="F:magnesium ion binding"/>
    <property type="evidence" value="ECO:0007669"/>
    <property type="project" value="UniProtKB-UniRule"/>
</dbReference>
<protein>
    <recommendedName>
        <fullName evidence="9">Glutathione synthetase</fullName>
        <shortName evidence="9">GSH-S</shortName>
        <ecNumber evidence="9">6.3.2.3</ecNumber>
    </recommendedName>
</protein>
<dbReference type="InterPro" id="IPR014042">
    <property type="entry name" value="Glutathione_synthase_a-hlx"/>
</dbReference>
<keyword evidence="8 9" id="KW-0460">Magnesium</keyword>
<dbReference type="UniPathway" id="UPA00142">
    <property type="reaction ID" value="UER00210"/>
</dbReference>
<evidence type="ECO:0000256" key="1">
    <source>
        <dbReference type="ARBA" id="ARBA00004965"/>
    </source>
</evidence>
<evidence type="ECO:0000256" key="10">
    <source>
        <dbReference type="PIRSR" id="PIRSR001558-1"/>
    </source>
</evidence>
<comment type="similarity">
    <text evidence="2 9">Belongs to the eukaryotic GSH synthase family.</text>
</comment>
<dbReference type="Gene3D" id="3.30.1490.80">
    <property type="match status" value="1"/>
</dbReference>
<dbReference type="Pfam" id="PF03917">
    <property type="entry name" value="GSH_synth_ATP"/>
    <property type="match status" value="1"/>
</dbReference>
<dbReference type="InterPro" id="IPR016185">
    <property type="entry name" value="PreATP-grasp_dom_sf"/>
</dbReference>
<feature type="binding site" evidence="10">
    <location>
        <position position="420"/>
    </location>
    <ligand>
        <name>ATP</name>
        <dbReference type="ChEBI" id="CHEBI:30616"/>
    </ligand>
</feature>
<dbReference type="Gene3D" id="3.30.470.20">
    <property type="entry name" value="ATP-grasp fold, B domain"/>
    <property type="match status" value="1"/>
</dbReference>
<keyword evidence="3 9" id="KW-0436">Ligase</keyword>
<evidence type="ECO:0000256" key="4">
    <source>
        <dbReference type="ARBA" id="ARBA00022684"/>
    </source>
</evidence>